<sequence length="450" mass="52683">MHGFDFRSISQSDFDAIGQTYTSSTPDQITAICLSNSEHTPMQIDYFLEQGFKFSKFIHLQSLSIYYSPAGLLAHLIIDELQNLPKFSRLVYKSVYLSNNSFDVHYFISSIWNLTNLKYCCLKFEFGRSVMCFPVPSIVSSSIQYLTLENIEISSNEFIQLCEQTPNLQYLSTTLTFEYPFYRQLSIVPKITKAYITYAWRSDQLITVLEMLPALSYLKLNIKDFAIDGYQVEKLIRENLPQLKDLHLRMGHTFDNGDNKEQEIDRILNTFRSPFWIDEHHWFMQCEWKSDGHNCVFYTLPYMFEGYQYSEPILLKTTYPIENKQWLNKTVYSLNYFLSNSDCSALLNIHFLNATILSIKLPINEHFWSMIPSVAQVKNLFVSFTDDDDDDNNRNQLQNILSQITCLSIFYIREHPSKVFSILSFDNKDLSAFFLDLVSTDFVYNNDQCV</sequence>
<evidence type="ECO:0000313" key="2">
    <source>
        <dbReference type="EMBL" id="CAF1630421.1"/>
    </source>
</evidence>
<protein>
    <submittedName>
        <fullName evidence="2">Uncharacterized protein</fullName>
    </submittedName>
</protein>
<dbReference type="EMBL" id="CAJNOM010002300">
    <property type="protein sequence ID" value="CAF1630421.1"/>
    <property type="molecule type" value="Genomic_DNA"/>
</dbReference>
<keyword evidence="3" id="KW-1185">Reference proteome</keyword>
<dbReference type="EMBL" id="CAJNOI010001975">
    <property type="protein sequence ID" value="CAF1450630.1"/>
    <property type="molecule type" value="Genomic_DNA"/>
</dbReference>
<comment type="caution">
    <text evidence="2">The sequence shown here is derived from an EMBL/GenBank/DDBJ whole genome shotgun (WGS) entry which is preliminary data.</text>
</comment>
<dbReference type="Proteomes" id="UP000663832">
    <property type="component" value="Unassembled WGS sequence"/>
</dbReference>
<reference evidence="2" key="1">
    <citation type="submission" date="2021-02" db="EMBL/GenBank/DDBJ databases">
        <authorList>
            <person name="Nowell W R."/>
        </authorList>
    </citation>
    <scope>NUCLEOTIDE SEQUENCE</scope>
</reference>
<evidence type="ECO:0000313" key="3">
    <source>
        <dbReference type="Proteomes" id="UP000663832"/>
    </source>
</evidence>
<dbReference type="SUPFAM" id="SSF52047">
    <property type="entry name" value="RNI-like"/>
    <property type="match status" value="1"/>
</dbReference>
<dbReference type="InterPro" id="IPR032675">
    <property type="entry name" value="LRR_dom_sf"/>
</dbReference>
<dbReference type="Gene3D" id="3.80.10.10">
    <property type="entry name" value="Ribonuclease Inhibitor"/>
    <property type="match status" value="1"/>
</dbReference>
<proteinExistence type="predicted"/>
<evidence type="ECO:0000313" key="1">
    <source>
        <dbReference type="EMBL" id="CAF1450630.1"/>
    </source>
</evidence>
<organism evidence="2 3">
    <name type="scientific">Adineta steineri</name>
    <dbReference type="NCBI Taxonomy" id="433720"/>
    <lineage>
        <taxon>Eukaryota</taxon>
        <taxon>Metazoa</taxon>
        <taxon>Spiralia</taxon>
        <taxon>Gnathifera</taxon>
        <taxon>Rotifera</taxon>
        <taxon>Eurotatoria</taxon>
        <taxon>Bdelloidea</taxon>
        <taxon>Adinetida</taxon>
        <taxon>Adinetidae</taxon>
        <taxon>Adineta</taxon>
    </lineage>
</organism>
<dbReference type="Proteomes" id="UP000663877">
    <property type="component" value="Unassembled WGS sequence"/>
</dbReference>
<accession>A0A816DA76</accession>
<dbReference type="AlphaFoldDB" id="A0A816DA76"/>
<name>A0A816DA76_9BILA</name>
<gene>
    <name evidence="1" type="ORF">BJG266_LOCUS40410</name>
    <name evidence="2" type="ORF">QVE165_LOCUS57282</name>
</gene>
<dbReference type="OrthoDB" id="10312790at2759"/>